<evidence type="ECO:0000256" key="2">
    <source>
        <dbReference type="ARBA" id="ARBA00022448"/>
    </source>
</evidence>
<feature type="transmembrane region" description="Helical" evidence="7">
    <location>
        <begin position="305"/>
        <end position="327"/>
    </location>
</feature>
<gene>
    <name evidence="9" type="ORF">HMPREF9432_00372</name>
</gene>
<dbReference type="InterPro" id="IPR011701">
    <property type="entry name" value="MFS"/>
</dbReference>
<keyword evidence="4 7" id="KW-0812">Transmembrane</keyword>
<keyword evidence="10" id="KW-1185">Reference proteome</keyword>
<feature type="transmembrane region" description="Helical" evidence="7">
    <location>
        <begin position="77"/>
        <end position="96"/>
    </location>
</feature>
<feature type="transmembrane region" description="Helical" evidence="7">
    <location>
        <begin position="369"/>
        <end position="390"/>
    </location>
</feature>
<dbReference type="RefSeq" id="WP_006695861.1">
    <property type="nucleotide sequence ID" value="NZ_JH376857.1"/>
</dbReference>
<name>A0ABN0DSF3_9FIRM</name>
<dbReference type="PANTHER" id="PTHR43414:SF1">
    <property type="entry name" value="PEPTIDE PERMEASE"/>
    <property type="match status" value="1"/>
</dbReference>
<evidence type="ECO:0000313" key="10">
    <source>
        <dbReference type="Proteomes" id="UP000003175"/>
    </source>
</evidence>
<feature type="transmembrane region" description="Helical" evidence="7">
    <location>
        <begin position="249"/>
        <end position="271"/>
    </location>
</feature>
<evidence type="ECO:0000256" key="7">
    <source>
        <dbReference type="SAM" id="Phobius"/>
    </source>
</evidence>
<evidence type="ECO:0000256" key="4">
    <source>
        <dbReference type="ARBA" id="ARBA00022692"/>
    </source>
</evidence>
<reference evidence="9 10" key="1">
    <citation type="submission" date="2011-08" db="EMBL/GenBank/DDBJ databases">
        <title>The Genome Sequence of Selenomonas noxia F0398.</title>
        <authorList>
            <consortium name="The Broad Institute Genome Sequencing Platform"/>
            <person name="Earl A."/>
            <person name="Ward D."/>
            <person name="Feldgarden M."/>
            <person name="Gevers D."/>
            <person name="Izard J."/>
            <person name="Ganesan A."/>
            <person name="Blanton J.M."/>
            <person name="Baranova O.V."/>
            <person name="Tanner A.C."/>
            <person name="Dewhirst F.E."/>
            <person name="Young S.K."/>
            <person name="Zeng Q."/>
            <person name="Gargeya S."/>
            <person name="Fitzgerald M."/>
            <person name="Haas B."/>
            <person name="Abouelleil A."/>
            <person name="Alvarado L."/>
            <person name="Arachchi H.M."/>
            <person name="Berlin A."/>
            <person name="Brown A."/>
            <person name="Chapman S.B."/>
            <person name="Chen Z."/>
            <person name="Dunbar C."/>
            <person name="Freedman E."/>
            <person name="Gearin G."/>
            <person name="Gellesch M."/>
            <person name="Goldberg J."/>
            <person name="Griggs A."/>
            <person name="Gujja S."/>
            <person name="Heiman D."/>
            <person name="Howarth C."/>
            <person name="Larson L."/>
            <person name="Lui A."/>
            <person name="MacDonald P.J.P."/>
            <person name="Montmayeur A."/>
            <person name="Murphy C."/>
            <person name="Neiman D."/>
            <person name="Pearson M."/>
            <person name="Priest M."/>
            <person name="Roberts A."/>
            <person name="Saif S."/>
            <person name="Shea T."/>
            <person name="Shenoy N."/>
            <person name="Sisk P."/>
            <person name="Stolte C."/>
            <person name="Sykes S."/>
            <person name="Wortman J."/>
            <person name="Nusbaum C."/>
            <person name="Birren B."/>
        </authorList>
    </citation>
    <scope>NUCLEOTIDE SEQUENCE [LARGE SCALE GENOMIC DNA]</scope>
    <source>
        <strain evidence="9 10">F0398</strain>
    </source>
</reference>
<feature type="transmembrane region" description="Helical" evidence="7">
    <location>
        <begin position="205"/>
        <end position="229"/>
    </location>
</feature>
<sequence length="398" mass="43139">MNWKVVLALLTCNVLFMSASYTMIIPFLPMYLTNELGVDDTSVSLWAGLSFSVTFFVSAVMAPIWGRIADRKGKRLMAMRASLLIAVSYLLGGIVTSPEQLIIVRVFQGFASGLWPMDLAIMTLYAPQERLGFSLGIMQGTLTAGGVVGPLLGGVLAELFGMRTSFYIGGLALFINFLAFTFIIKEPPMPKSTVPLTAEEKNPMHLWHIPILRTMMIVSTLAQMVLYILMPVITTYIKALAGSMDNIVFVAGAVFSLSGIAGAIAAPLWGIYGTRRTYFNSMFLAMLFGGIMFTLQGIPDTLMPFAVMQFGVGLFIAGIQPSLNAIIAQHTPPQLKGSVFGLLFSAQQIGGAAGPLLGGVVATYLGMHYLFPTAGSILLMLALFVWWRYIMNRHAAAE</sequence>
<dbReference type="PANTHER" id="PTHR43414">
    <property type="entry name" value="MULTIDRUG RESISTANCE PROTEIN MDTG"/>
    <property type="match status" value="1"/>
</dbReference>
<comment type="caution">
    <text evidence="9">The sequence shown here is derived from an EMBL/GenBank/DDBJ whole genome shotgun (WGS) entry which is preliminary data.</text>
</comment>
<feature type="transmembrane region" description="Helical" evidence="7">
    <location>
        <begin position="102"/>
        <end position="125"/>
    </location>
</feature>
<protein>
    <recommendedName>
        <fullName evidence="8">Major facilitator superfamily (MFS) profile domain-containing protein</fullName>
    </recommendedName>
</protein>
<organism evidence="9 10">
    <name type="scientific">Selenomonas noxia F0398</name>
    <dbReference type="NCBI Taxonomy" id="702437"/>
    <lineage>
        <taxon>Bacteria</taxon>
        <taxon>Bacillati</taxon>
        <taxon>Bacillota</taxon>
        <taxon>Negativicutes</taxon>
        <taxon>Selenomonadales</taxon>
        <taxon>Selenomonadaceae</taxon>
        <taxon>Selenomonas</taxon>
    </lineage>
</organism>
<evidence type="ECO:0000313" key="9">
    <source>
        <dbReference type="EMBL" id="EHG25871.1"/>
    </source>
</evidence>
<dbReference type="InterPro" id="IPR036259">
    <property type="entry name" value="MFS_trans_sf"/>
</dbReference>
<evidence type="ECO:0000256" key="5">
    <source>
        <dbReference type="ARBA" id="ARBA00022989"/>
    </source>
</evidence>
<dbReference type="SUPFAM" id="SSF103473">
    <property type="entry name" value="MFS general substrate transporter"/>
    <property type="match status" value="1"/>
</dbReference>
<feature type="transmembrane region" description="Helical" evidence="7">
    <location>
        <begin position="137"/>
        <end position="160"/>
    </location>
</feature>
<evidence type="ECO:0000256" key="6">
    <source>
        <dbReference type="ARBA" id="ARBA00023136"/>
    </source>
</evidence>
<keyword evidence="3" id="KW-1003">Cell membrane</keyword>
<feature type="transmembrane region" description="Helical" evidence="7">
    <location>
        <begin position="339"/>
        <end position="363"/>
    </location>
</feature>
<dbReference type="Gene3D" id="1.20.1250.20">
    <property type="entry name" value="MFS general substrate transporter like domains"/>
    <property type="match status" value="1"/>
</dbReference>
<keyword evidence="5 7" id="KW-1133">Transmembrane helix</keyword>
<proteinExistence type="predicted"/>
<evidence type="ECO:0000256" key="1">
    <source>
        <dbReference type="ARBA" id="ARBA00004651"/>
    </source>
</evidence>
<comment type="subcellular location">
    <subcellularLocation>
        <location evidence="1">Cell membrane</location>
        <topology evidence="1">Multi-pass membrane protein</topology>
    </subcellularLocation>
</comment>
<evidence type="ECO:0000256" key="3">
    <source>
        <dbReference type="ARBA" id="ARBA00022475"/>
    </source>
</evidence>
<feature type="domain" description="Major facilitator superfamily (MFS) profile" evidence="8">
    <location>
        <begin position="6"/>
        <end position="393"/>
    </location>
</feature>
<feature type="transmembrane region" description="Helical" evidence="7">
    <location>
        <begin position="44"/>
        <end position="65"/>
    </location>
</feature>
<dbReference type="InterPro" id="IPR020846">
    <property type="entry name" value="MFS_dom"/>
</dbReference>
<keyword evidence="6 7" id="KW-0472">Membrane</keyword>
<accession>A0ABN0DSF3</accession>
<dbReference type="EMBL" id="ADGH01000003">
    <property type="protein sequence ID" value="EHG25871.1"/>
    <property type="molecule type" value="Genomic_DNA"/>
</dbReference>
<feature type="transmembrane region" description="Helical" evidence="7">
    <location>
        <begin position="166"/>
        <end position="184"/>
    </location>
</feature>
<dbReference type="PROSITE" id="PS50850">
    <property type="entry name" value="MFS"/>
    <property type="match status" value="1"/>
</dbReference>
<feature type="transmembrane region" description="Helical" evidence="7">
    <location>
        <begin position="278"/>
        <end position="299"/>
    </location>
</feature>
<dbReference type="Pfam" id="PF07690">
    <property type="entry name" value="MFS_1"/>
    <property type="match status" value="1"/>
</dbReference>
<dbReference type="InterPro" id="IPR001958">
    <property type="entry name" value="Tet-R_TetA/multi-R_MdtG-like"/>
</dbReference>
<keyword evidence="2" id="KW-0813">Transport</keyword>
<dbReference type="Proteomes" id="UP000003175">
    <property type="component" value="Unassembled WGS sequence"/>
</dbReference>
<dbReference type="PRINTS" id="PR01035">
    <property type="entry name" value="TCRTETA"/>
</dbReference>
<evidence type="ECO:0000259" key="8">
    <source>
        <dbReference type="PROSITE" id="PS50850"/>
    </source>
</evidence>